<name>A0A426XGZ3_ENSVE</name>
<gene>
    <name evidence="1" type="ORF">B296_00054468</name>
</gene>
<dbReference type="AlphaFoldDB" id="A0A426XGZ3"/>
<sequence length="67" mass="8133">MTREPRYNPWGFSPRYMAREPRYNPWNSAMLKRGSGLIRRFGLIVLRRETGFTCGWFWLLWGILPRI</sequence>
<evidence type="ECO:0000313" key="2">
    <source>
        <dbReference type="Proteomes" id="UP000287651"/>
    </source>
</evidence>
<accession>A0A426XGZ3</accession>
<proteinExistence type="predicted"/>
<comment type="caution">
    <text evidence="1">The sequence shown here is derived from an EMBL/GenBank/DDBJ whole genome shotgun (WGS) entry which is preliminary data.</text>
</comment>
<organism evidence="1 2">
    <name type="scientific">Ensete ventricosum</name>
    <name type="common">Abyssinian banana</name>
    <name type="synonym">Musa ensete</name>
    <dbReference type="NCBI Taxonomy" id="4639"/>
    <lineage>
        <taxon>Eukaryota</taxon>
        <taxon>Viridiplantae</taxon>
        <taxon>Streptophyta</taxon>
        <taxon>Embryophyta</taxon>
        <taxon>Tracheophyta</taxon>
        <taxon>Spermatophyta</taxon>
        <taxon>Magnoliopsida</taxon>
        <taxon>Liliopsida</taxon>
        <taxon>Zingiberales</taxon>
        <taxon>Musaceae</taxon>
        <taxon>Ensete</taxon>
    </lineage>
</organism>
<dbReference type="EMBL" id="AMZH03020908">
    <property type="protein sequence ID" value="RRT38736.1"/>
    <property type="molecule type" value="Genomic_DNA"/>
</dbReference>
<protein>
    <submittedName>
        <fullName evidence="1">Uncharacterized protein</fullName>
    </submittedName>
</protein>
<dbReference type="Proteomes" id="UP000287651">
    <property type="component" value="Unassembled WGS sequence"/>
</dbReference>
<evidence type="ECO:0000313" key="1">
    <source>
        <dbReference type="EMBL" id="RRT38736.1"/>
    </source>
</evidence>
<reference evidence="1 2" key="1">
    <citation type="journal article" date="2014" name="Agronomy (Basel)">
        <title>A Draft Genome Sequence for Ensete ventricosum, the Drought-Tolerant Tree Against Hunger.</title>
        <authorList>
            <person name="Harrison J."/>
            <person name="Moore K.A."/>
            <person name="Paszkiewicz K."/>
            <person name="Jones T."/>
            <person name="Grant M."/>
            <person name="Ambacheew D."/>
            <person name="Muzemil S."/>
            <person name="Studholme D.J."/>
        </authorList>
    </citation>
    <scope>NUCLEOTIDE SEQUENCE [LARGE SCALE GENOMIC DNA]</scope>
</reference>